<sequence>MPKKIKDPGLFTLPCRLGDSKIFDTLADLGSCMNLIPLYLFKKLKIRLLEETGRVFGLADGTKFYPKEIVKNIEVHIGKLKLLEDFYVIDMEKDPATPLLVGRGFLATVSAVVDCKKAKIEVGEGVTRLIFGVKEIDLDDEKVPYWTTLGKRESYELQPSTNEELIEKKIDWNKPPKEGDDTWHTRIELIDPNGEKFKKTFQSIPTPRKLSEKENPSEIIDLDHFHSSYECDSESSYKTR</sequence>
<dbReference type="AlphaFoldDB" id="A0A6L2NU94"/>
<dbReference type="PANTHER" id="PTHR33067">
    <property type="entry name" value="RNA-DIRECTED DNA POLYMERASE-RELATED"/>
    <property type="match status" value="1"/>
</dbReference>
<evidence type="ECO:0008006" key="2">
    <source>
        <dbReference type="Google" id="ProtNLM"/>
    </source>
</evidence>
<proteinExistence type="predicted"/>
<dbReference type="Gene3D" id="2.40.70.10">
    <property type="entry name" value="Acid Proteases"/>
    <property type="match status" value="1"/>
</dbReference>
<reference evidence="1" key="1">
    <citation type="journal article" date="2019" name="Sci. Rep.">
        <title>Draft genome of Tanacetum cinerariifolium, the natural source of mosquito coil.</title>
        <authorList>
            <person name="Yamashiro T."/>
            <person name="Shiraishi A."/>
            <person name="Satake H."/>
            <person name="Nakayama K."/>
        </authorList>
    </citation>
    <scope>NUCLEOTIDE SEQUENCE</scope>
</reference>
<protein>
    <recommendedName>
        <fullName evidence="2">Reverse transcriptase domain-containing protein</fullName>
    </recommendedName>
</protein>
<gene>
    <name evidence="1" type="ORF">Tci_060590</name>
</gene>
<dbReference type="InterPro" id="IPR021109">
    <property type="entry name" value="Peptidase_aspartic_dom_sf"/>
</dbReference>
<accession>A0A6L2NU94</accession>
<dbReference type="CDD" id="cd00303">
    <property type="entry name" value="retropepsin_like"/>
    <property type="match status" value="1"/>
</dbReference>
<dbReference type="EMBL" id="BKCJ010009787">
    <property type="protein sequence ID" value="GEU88612.1"/>
    <property type="molecule type" value="Genomic_DNA"/>
</dbReference>
<dbReference type="PANTHER" id="PTHR33067:SF9">
    <property type="entry name" value="RNA-DIRECTED DNA POLYMERASE"/>
    <property type="match status" value="1"/>
</dbReference>
<comment type="caution">
    <text evidence="1">The sequence shown here is derived from an EMBL/GenBank/DDBJ whole genome shotgun (WGS) entry which is preliminary data.</text>
</comment>
<name>A0A6L2NU94_TANCI</name>
<organism evidence="1">
    <name type="scientific">Tanacetum cinerariifolium</name>
    <name type="common">Dalmatian daisy</name>
    <name type="synonym">Chrysanthemum cinerariifolium</name>
    <dbReference type="NCBI Taxonomy" id="118510"/>
    <lineage>
        <taxon>Eukaryota</taxon>
        <taxon>Viridiplantae</taxon>
        <taxon>Streptophyta</taxon>
        <taxon>Embryophyta</taxon>
        <taxon>Tracheophyta</taxon>
        <taxon>Spermatophyta</taxon>
        <taxon>Magnoliopsida</taxon>
        <taxon>eudicotyledons</taxon>
        <taxon>Gunneridae</taxon>
        <taxon>Pentapetalae</taxon>
        <taxon>asterids</taxon>
        <taxon>campanulids</taxon>
        <taxon>Asterales</taxon>
        <taxon>Asteraceae</taxon>
        <taxon>Asteroideae</taxon>
        <taxon>Anthemideae</taxon>
        <taxon>Anthemidinae</taxon>
        <taxon>Tanacetum</taxon>
    </lineage>
</organism>
<evidence type="ECO:0000313" key="1">
    <source>
        <dbReference type="EMBL" id="GEU88612.1"/>
    </source>
</evidence>